<dbReference type="Gene3D" id="3.40.50.1820">
    <property type="entry name" value="alpha/beta hydrolase"/>
    <property type="match status" value="1"/>
</dbReference>
<dbReference type="PANTHER" id="PTHR21661:SF35">
    <property type="entry name" value="EPOXIDE HYDROLASE"/>
    <property type="match status" value="1"/>
</dbReference>
<feature type="active site" description="Proton donor" evidence="4">
    <location>
        <position position="320"/>
    </location>
</feature>
<dbReference type="GO" id="GO:0097176">
    <property type="term" value="P:epoxide metabolic process"/>
    <property type="evidence" value="ECO:0007669"/>
    <property type="project" value="TreeGrafter"/>
</dbReference>
<sequence length="407" mass="45553">MAAAAPSDGSITPYKIDVPDAAIKSLKEKLAVSQVPSEVDFSNDWAYGSPRNDVLRLAKYWQDGFDWRAQEAALNASMPQFQTTVEVESFGELKIHFVHKESVRAGSIPLLFCHGWPGHFLEVAKILPLLTENTKGPSFHVVAPSLPNFGFSDGVKQRGFSIPQYAQVCHKLMLKLGYNKYVTQGGDWGFIITRLMGALYPGHVLASHINFIRARGPPQLTKNPLLYLQHKLLPLSAFEKRGRERSQWFQNEGYGYNVEQGTRPSTIGFALADPVSLLAWIYEKLHDWTDDYPWADDEILTWVSIYQFSTAGAAASARIYYESRHAGLDVTAKGFDYLADTALGTSYFPKDLSLPPFTWGRTLGPVVFEKAHDDGGHFAAYERPDKLVEDIRTMFEGGAKYVAEQFT</sequence>
<comment type="similarity">
    <text evidence="1">Belongs to the peptidase S33 family.</text>
</comment>
<evidence type="ECO:0000256" key="2">
    <source>
        <dbReference type="ARBA" id="ARBA00022797"/>
    </source>
</evidence>
<proteinExistence type="inferred from homology"/>
<dbReference type="PRINTS" id="PR00412">
    <property type="entry name" value="EPOXHYDRLASE"/>
</dbReference>
<dbReference type="EMBL" id="AZGY01000013">
    <property type="protein sequence ID" value="KZZ93279.1"/>
    <property type="molecule type" value="Genomic_DNA"/>
</dbReference>
<organism evidence="6 7">
    <name type="scientific">Moelleriella libera RCEF 2490</name>
    <dbReference type="NCBI Taxonomy" id="1081109"/>
    <lineage>
        <taxon>Eukaryota</taxon>
        <taxon>Fungi</taxon>
        <taxon>Dikarya</taxon>
        <taxon>Ascomycota</taxon>
        <taxon>Pezizomycotina</taxon>
        <taxon>Sordariomycetes</taxon>
        <taxon>Hypocreomycetidae</taxon>
        <taxon>Hypocreales</taxon>
        <taxon>Clavicipitaceae</taxon>
        <taxon>Moelleriella</taxon>
    </lineage>
</organism>
<reference evidence="6 7" key="1">
    <citation type="journal article" date="2016" name="Genome Biol. Evol.">
        <title>Divergent and convergent evolution of fungal pathogenicity.</title>
        <authorList>
            <person name="Shang Y."/>
            <person name="Xiao G."/>
            <person name="Zheng P."/>
            <person name="Cen K."/>
            <person name="Zhan S."/>
            <person name="Wang C."/>
        </authorList>
    </citation>
    <scope>NUCLEOTIDE SEQUENCE [LARGE SCALE GENOMIC DNA]</scope>
    <source>
        <strain evidence="6 7">RCEF 2490</strain>
    </source>
</reference>
<evidence type="ECO:0000256" key="4">
    <source>
        <dbReference type="PIRSR" id="PIRSR001112-1"/>
    </source>
</evidence>
<evidence type="ECO:0000259" key="5">
    <source>
        <dbReference type="Pfam" id="PF06441"/>
    </source>
</evidence>
<dbReference type="InterPro" id="IPR029058">
    <property type="entry name" value="AB_hydrolase_fold"/>
</dbReference>
<evidence type="ECO:0000313" key="7">
    <source>
        <dbReference type="Proteomes" id="UP000078544"/>
    </source>
</evidence>
<gene>
    <name evidence="6" type="ORF">AAL_05664</name>
</gene>
<dbReference type="PANTHER" id="PTHR21661">
    <property type="entry name" value="EPOXIDE HYDROLASE 1-RELATED"/>
    <property type="match status" value="1"/>
</dbReference>
<keyword evidence="7" id="KW-1185">Reference proteome</keyword>
<feature type="domain" description="Epoxide hydrolase N-terminal" evidence="5">
    <location>
        <begin position="11"/>
        <end position="123"/>
    </location>
</feature>
<dbReference type="InterPro" id="IPR010497">
    <property type="entry name" value="Epoxide_hydro_N"/>
</dbReference>
<evidence type="ECO:0000256" key="3">
    <source>
        <dbReference type="ARBA" id="ARBA00022801"/>
    </source>
</evidence>
<dbReference type="PIRSF" id="PIRSF001112">
    <property type="entry name" value="Epoxide_hydrolase"/>
    <property type="match status" value="1"/>
</dbReference>
<feature type="active site" description="Proton acceptor" evidence="4">
    <location>
        <position position="377"/>
    </location>
</feature>
<dbReference type="InterPro" id="IPR000639">
    <property type="entry name" value="Epox_hydrolase-like"/>
</dbReference>
<dbReference type="Proteomes" id="UP000078544">
    <property type="component" value="Unassembled WGS sequence"/>
</dbReference>
<protein>
    <submittedName>
        <fullName evidence="6">Epoxide hydrolase</fullName>
    </submittedName>
</protein>
<dbReference type="SUPFAM" id="SSF53474">
    <property type="entry name" value="alpha/beta-Hydrolases"/>
    <property type="match status" value="1"/>
</dbReference>
<keyword evidence="2" id="KW-0058">Aromatic hydrocarbons catabolism</keyword>
<dbReference type="InterPro" id="IPR016292">
    <property type="entry name" value="Epoxide_hydrolase"/>
</dbReference>
<feature type="active site" description="Nucleophile" evidence="4">
    <location>
        <position position="187"/>
    </location>
</feature>
<dbReference type="AlphaFoldDB" id="A0A167ZZF6"/>
<dbReference type="Pfam" id="PF06441">
    <property type="entry name" value="EHN"/>
    <property type="match status" value="1"/>
</dbReference>
<name>A0A167ZZF6_9HYPO</name>
<dbReference type="OrthoDB" id="7130006at2759"/>
<accession>A0A167ZZF6</accession>
<dbReference type="GO" id="GO:0004301">
    <property type="term" value="F:epoxide hydrolase activity"/>
    <property type="evidence" value="ECO:0007669"/>
    <property type="project" value="TreeGrafter"/>
</dbReference>
<evidence type="ECO:0000256" key="1">
    <source>
        <dbReference type="ARBA" id="ARBA00010088"/>
    </source>
</evidence>
<dbReference type="STRING" id="1081109.A0A167ZZF6"/>
<comment type="caution">
    <text evidence="6">The sequence shown here is derived from an EMBL/GenBank/DDBJ whole genome shotgun (WGS) entry which is preliminary data.</text>
</comment>
<keyword evidence="3 6" id="KW-0378">Hydrolase</keyword>
<evidence type="ECO:0000313" key="6">
    <source>
        <dbReference type="EMBL" id="KZZ93279.1"/>
    </source>
</evidence>